<evidence type="ECO:0000256" key="4">
    <source>
        <dbReference type="ARBA" id="ARBA00022692"/>
    </source>
</evidence>
<dbReference type="Pfam" id="PF00067">
    <property type="entry name" value="p450"/>
    <property type="match status" value="1"/>
</dbReference>
<keyword evidence="5 9" id="KW-0479">Metal-binding</keyword>
<dbReference type="PRINTS" id="PR00385">
    <property type="entry name" value="P450"/>
</dbReference>
<dbReference type="PRINTS" id="PR00463">
    <property type="entry name" value="EP450I"/>
</dbReference>
<keyword evidence="8 9" id="KW-0408">Iron</keyword>
<evidence type="ECO:0008006" key="14">
    <source>
        <dbReference type="Google" id="ProtNLM"/>
    </source>
</evidence>
<name>A0AAV1SL23_9ROSI</name>
<proteinExistence type="inferred from homology"/>
<organism evidence="12 13">
    <name type="scientific">Dovyalis caffra</name>
    <dbReference type="NCBI Taxonomy" id="77055"/>
    <lineage>
        <taxon>Eukaryota</taxon>
        <taxon>Viridiplantae</taxon>
        <taxon>Streptophyta</taxon>
        <taxon>Embryophyta</taxon>
        <taxon>Tracheophyta</taxon>
        <taxon>Spermatophyta</taxon>
        <taxon>Magnoliopsida</taxon>
        <taxon>eudicotyledons</taxon>
        <taxon>Gunneridae</taxon>
        <taxon>Pentapetalae</taxon>
        <taxon>rosids</taxon>
        <taxon>fabids</taxon>
        <taxon>Malpighiales</taxon>
        <taxon>Salicaceae</taxon>
        <taxon>Flacourtieae</taxon>
        <taxon>Dovyalis</taxon>
    </lineage>
</organism>
<evidence type="ECO:0000313" key="12">
    <source>
        <dbReference type="EMBL" id="CAK7351137.1"/>
    </source>
</evidence>
<dbReference type="InterPro" id="IPR017972">
    <property type="entry name" value="Cyt_P450_CS"/>
</dbReference>
<evidence type="ECO:0000256" key="7">
    <source>
        <dbReference type="ARBA" id="ARBA00023002"/>
    </source>
</evidence>
<keyword evidence="4" id="KW-0812">Transmembrane</keyword>
<dbReference type="GO" id="GO:0004497">
    <property type="term" value="F:monooxygenase activity"/>
    <property type="evidence" value="ECO:0007669"/>
    <property type="project" value="UniProtKB-KW"/>
</dbReference>
<dbReference type="GO" id="GO:0005506">
    <property type="term" value="F:iron ion binding"/>
    <property type="evidence" value="ECO:0007669"/>
    <property type="project" value="InterPro"/>
</dbReference>
<dbReference type="AlphaFoldDB" id="A0AAV1SL23"/>
<dbReference type="GO" id="GO:0016705">
    <property type="term" value="F:oxidoreductase activity, acting on paired donors, with incorporation or reduction of molecular oxygen"/>
    <property type="evidence" value="ECO:0007669"/>
    <property type="project" value="InterPro"/>
</dbReference>
<dbReference type="PROSITE" id="PS00086">
    <property type="entry name" value="CYTOCHROME_P450"/>
    <property type="match status" value="1"/>
</dbReference>
<keyword evidence="9 10" id="KW-0349">Heme</keyword>
<keyword evidence="13" id="KW-1185">Reference proteome</keyword>
<dbReference type="PANTHER" id="PTHR24286:SF217">
    <property type="entry name" value="OS07G0520300 PROTEIN"/>
    <property type="match status" value="1"/>
</dbReference>
<evidence type="ECO:0000256" key="5">
    <source>
        <dbReference type="ARBA" id="ARBA00022723"/>
    </source>
</evidence>
<evidence type="ECO:0000313" key="13">
    <source>
        <dbReference type="Proteomes" id="UP001314170"/>
    </source>
</evidence>
<comment type="cofactor">
    <cofactor evidence="1 9">
        <name>heme</name>
        <dbReference type="ChEBI" id="CHEBI:30413"/>
    </cofactor>
</comment>
<feature type="binding site" description="axial binding residue" evidence="9">
    <location>
        <position position="352"/>
    </location>
    <ligand>
        <name>heme</name>
        <dbReference type="ChEBI" id="CHEBI:30413"/>
    </ligand>
    <ligandPart>
        <name>Fe</name>
        <dbReference type="ChEBI" id="CHEBI:18248"/>
    </ligandPart>
</feature>
<dbReference type="GO" id="GO:0020037">
    <property type="term" value="F:heme binding"/>
    <property type="evidence" value="ECO:0007669"/>
    <property type="project" value="InterPro"/>
</dbReference>
<evidence type="ECO:0000256" key="8">
    <source>
        <dbReference type="ARBA" id="ARBA00023004"/>
    </source>
</evidence>
<dbReference type="InterPro" id="IPR002401">
    <property type="entry name" value="Cyt_P450_E_grp-I"/>
</dbReference>
<keyword evidence="10" id="KW-0503">Monooxygenase</keyword>
<comment type="similarity">
    <text evidence="3 10">Belongs to the cytochrome P450 family.</text>
</comment>
<keyword evidence="6" id="KW-1133">Transmembrane helix</keyword>
<keyword evidence="7 10" id="KW-0560">Oxidoreductase</keyword>
<comment type="subcellular location">
    <subcellularLocation>
        <location evidence="2">Membrane</location>
        <topology evidence="2">Single-pass membrane protein</topology>
    </subcellularLocation>
</comment>
<evidence type="ECO:0000256" key="6">
    <source>
        <dbReference type="ARBA" id="ARBA00022989"/>
    </source>
</evidence>
<evidence type="ECO:0000256" key="3">
    <source>
        <dbReference type="ARBA" id="ARBA00010617"/>
    </source>
</evidence>
<dbReference type="InterPro" id="IPR036396">
    <property type="entry name" value="Cyt_P450_sf"/>
</dbReference>
<sequence length="468" mass="53217">MSILGTPTVFLHGQAANKFVFTCDSNILATQQPSSIRRVCGEKNILELSGHEHKRVRGALLSFLKPEVLREYVSKMDEEIRKHFEMHWRGKNKVLAMPSMKTLTFNVMSSLLIGIEQGAKRDVLLDLFHQILEGVFSVPINLPFTRFNRSLQASAKIRTILMDLIQEKRAALEHATAFPQQDLITSLLSLRNEDNSVVLSDEEIVDSLVFIMIAGYDTTSNLLSFLIRISADDPSVYASMIQEQEEIAKSKACGELLTWDDLARMKCTWRVAMESLRMTPPVFTFFRKVLKDFEYKGYLIPKGWQVMLSPCMTHMDDNIFPDASKFDPERFEIQGSVPPYSFVAFGGGPRICPGNEFARIETLITIHYLANRFSWKLCRPGISFSREPGFPIFKDGLEIEIEPKIPEQKIMNKGPSKNINFELHYPMANVLLLRRVAYSRGELKARTQAHGGLLPKLDHERSSNPTPT</sequence>
<gene>
    <name evidence="12" type="ORF">DCAF_LOCUS23703</name>
</gene>
<feature type="region of interest" description="Disordered" evidence="11">
    <location>
        <begin position="449"/>
        <end position="468"/>
    </location>
</feature>
<dbReference type="Gene3D" id="1.10.630.10">
    <property type="entry name" value="Cytochrome P450"/>
    <property type="match status" value="1"/>
</dbReference>
<evidence type="ECO:0000256" key="10">
    <source>
        <dbReference type="RuleBase" id="RU000461"/>
    </source>
</evidence>
<reference evidence="12 13" key="1">
    <citation type="submission" date="2024-01" db="EMBL/GenBank/DDBJ databases">
        <authorList>
            <person name="Waweru B."/>
        </authorList>
    </citation>
    <scope>NUCLEOTIDE SEQUENCE [LARGE SCALE GENOMIC DNA]</scope>
</reference>
<dbReference type="GO" id="GO:0016125">
    <property type="term" value="P:sterol metabolic process"/>
    <property type="evidence" value="ECO:0007669"/>
    <property type="project" value="TreeGrafter"/>
</dbReference>
<evidence type="ECO:0000256" key="2">
    <source>
        <dbReference type="ARBA" id="ARBA00004167"/>
    </source>
</evidence>
<dbReference type="EMBL" id="CAWUPB010001184">
    <property type="protein sequence ID" value="CAK7351137.1"/>
    <property type="molecule type" value="Genomic_DNA"/>
</dbReference>
<evidence type="ECO:0000256" key="9">
    <source>
        <dbReference type="PIRSR" id="PIRSR602401-1"/>
    </source>
</evidence>
<protein>
    <recommendedName>
        <fullName evidence="14">Cytochrome P450</fullName>
    </recommendedName>
</protein>
<evidence type="ECO:0000256" key="11">
    <source>
        <dbReference type="SAM" id="MobiDB-lite"/>
    </source>
</evidence>
<evidence type="ECO:0000256" key="1">
    <source>
        <dbReference type="ARBA" id="ARBA00001971"/>
    </source>
</evidence>
<dbReference type="PANTHER" id="PTHR24286">
    <property type="entry name" value="CYTOCHROME P450 26"/>
    <property type="match status" value="1"/>
</dbReference>
<comment type="caution">
    <text evidence="12">The sequence shown here is derived from an EMBL/GenBank/DDBJ whole genome shotgun (WGS) entry which is preliminary data.</text>
</comment>
<dbReference type="SUPFAM" id="SSF48264">
    <property type="entry name" value="Cytochrome P450"/>
    <property type="match status" value="1"/>
</dbReference>
<dbReference type="InterPro" id="IPR001128">
    <property type="entry name" value="Cyt_P450"/>
</dbReference>
<dbReference type="CDD" id="cd11043">
    <property type="entry name" value="CYP90-like"/>
    <property type="match status" value="1"/>
</dbReference>
<dbReference type="Proteomes" id="UP001314170">
    <property type="component" value="Unassembled WGS sequence"/>
</dbReference>
<keyword evidence="6" id="KW-0472">Membrane</keyword>
<accession>A0AAV1SL23</accession>
<dbReference type="FunFam" id="1.10.630.10:FF:000022">
    <property type="entry name" value="Taxadiene 5-alpha hydroxylase"/>
    <property type="match status" value="1"/>
</dbReference>
<dbReference type="GO" id="GO:0016020">
    <property type="term" value="C:membrane"/>
    <property type="evidence" value="ECO:0007669"/>
    <property type="project" value="UniProtKB-SubCell"/>
</dbReference>